<dbReference type="OrthoDB" id="3557394at2759"/>
<dbReference type="STRING" id="1336337.A0A3N4K0Y9"/>
<keyword evidence="4" id="KW-1185">Reference proteome</keyword>
<organism evidence="3 4">
    <name type="scientific">Choiromyces venosus 120613-1</name>
    <dbReference type="NCBI Taxonomy" id="1336337"/>
    <lineage>
        <taxon>Eukaryota</taxon>
        <taxon>Fungi</taxon>
        <taxon>Dikarya</taxon>
        <taxon>Ascomycota</taxon>
        <taxon>Pezizomycotina</taxon>
        <taxon>Pezizomycetes</taxon>
        <taxon>Pezizales</taxon>
        <taxon>Tuberaceae</taxon>
        <taxon>Choiromyces</taxon>
    </lineage>
</organism>
<feature type="compositionally biased region" description="Polar residues" evidence="1">
    <location>
        <begin position="184"/>
        <end position="197"/>
    </location>
</feature>
<dbReference type="EMBL" id="ML120365">
    <property type="protein sequence ID" value="RPB02989.1"/>
    <property type="molecule type" value="Genomic_DNA"/>
</dbReference>
<protein>
    <submittedName>
        <fullName evidence="3">HET-domain-containing protein</fullName>
    </submittedName>
</protein>
<feature type="domain" description="Heterokaryon incompatibility" evidence="2">
    <location>
        <begin position="81"/>
        <end position="236"/>
    </location>
</feature>
<evidence type="ECO:0000259" key="2">
    <source>
        <dbReference type="Pfam" id="PF06985"/>
    </source>
</evidence>
<dbReference type="PANTHER" id="PTHR24148:SF64">
    <property type="entry name" value="HETEROKARYON INCOMPATIBILITY DOMAIN-CONTAINING PROTEIN"/>
    <property type="match status" value="1"/>
</dbReference>
<gene>
    <name evidence="3" type="ORF">L873DRAFT_1761943</name>
</gene>
<proteinExistence type="predicted"/>
<dbReference type="InterPro" id="IPR052895">
    <property type="entry name" value="HetReg/Transcr_Mod"/>
</dbReference>
<dbReference type="PANTHER" id="PTHR24148">
    <property type="entry name" value="ANKYRIN REPEAT DOMAIN-CONTAINING PROTEIN 39 HOMOLOG-RELATED"/>
    <property type="match status" value="1"/>
</dbReference>
<evidence type="ECO:0000313" key="4">
    <source>
        <dbReference type="Proteomes" id="UP000276215"/>
    </source>
</evidence>
<dbReference type="AlphaFoldDB" id="A0A3N4K0Y9"/>
<sequence length="634" mass="73208">MLLQSLLRFHPIISRPPPLQRLAIHSCARNYGQHQHRYRWLRYNPLTQPDSIRLVELQPGAPEDELRVEIQHTRLSEAPEYETLSYEWAGNRKEATVRCGRGEEIPVPLNLRAALKRLRDRERPRRIWIDAICINQDNLEERGAQVSVMTQIYQGAQGVLIWIREEEPDTAEAFKLIPKLAESWDNQGPQDDPTSTEPPAEEEDAHAKELEHPKIGDAIIDAFTRSYFTRTWIIQEILVSKKATVICGSNRIDWVRFHQAANYLVQREFRLSREPSPRTLFLVALIRRNEKRYRAGQLDLRTLLRHFRYSQATNPRDKVYAMLGISFPVDRSGTKLGVQQIQADYTKPVEEVYREAAAYIMTDEQDLRLIANEYSPCSRHLTKMPTWVPDWTITSRPLLPMARKSNALSSLITGEITTHGHSLFVNGFIFDTVTYATPIVTPENETAVLDSLTSLVSSANPYPYNNQSLTEALCRTLIADNANFRPALDHDERYFFHLLRHRMNTIDVPIIKEDTMTDLRYQTVSDHLRNNEPYREELHRNLHGRSFFMTARRFMGLGPKARRGVLVGDRISILGGGYTPLILREGNSKVAEVPLQDEPKWYRLVGESYVHGIMDGECLKSKITPEKIERVEIR</sequence>
<feature type="region of interest" description="Disordered" evidence="1">
    <location>
        <begin position="183"/>
        <end position="209"/>
    </location>
</feature>
<reference evidence="3 4" key="1">
    <citation type="journal article" date="2018" name="Nat. Ecol. Evol.">
        <title>Pezizomycetes genomes reveal the molecular basis of ectomycorrhizal truffle lifestyle.</title>
        <authorList>
            <person name="Murat C."/>
            <person name="Payen T."/>
            <person name="Noel B."/>
            <person name="Kuo A."/>
            <person name="Morin E."/>
            <person name="Chen J."/>
            <person name="Kohler A."/>
            <person name="Krizsan K."/>
            <person name="Balestrini R."/>
            <person name="Da Silva C."/>
            <person name="Montanini B."/>
            <person name="Hainaut M."/>
            <person name="Levati E."/>
            <person name="Barry K.W."/>
            <person name="Belfiori B."/>
            <person name="Cichocki N."/>
            <person name="Clum A."/>
            <person name="Dockter R.B."/>
            <person name="Fauchery L."/>
            <person name="Guy J."/>
            <person name="Iotti M."/>
            <person name="Le Tacon F."/>
            <person name="Lindquist E.A."/>
            <person name="Lipzen A."/>
            <person name="Malagnac F."/>
            <person name="Mello A."/>
            <person name="Molinier V."/>
            <person name="Miyauchi S."/>
            <person name="Poulain J."/>
            <person name="Riccioni C."/>
            <person name="Rubini A."/>
            <person name="Sitrit Y."/>
            <person name="Splivallo R."/>
            <person name="Traeger S."/>
            <person name="Wang M."/>
            <person name="Zifcakova L."/>
            <person name="Wipf D."/>
            <person name="Zambonelli A."/>
            <person name="Paolocci F."/>
            <person name="Nowrousian M."/>
            <person name="Ottonello S."/>
            <person name="Baldrian P."/>
            <person name="Spatafora J.W."/>
            <person name="Henrissat B."/>
            <person name="Nagy L.G."/>
            <person name="Aury J.M."/>
            <person name="Wincker P."/>
            <person name="Grigoriev I.V."/>
            <person name="Bonfante P."/>
            <person name="Martin F.M."/>
        </authorList>
    </citation>
    <scope>NUCLEOTIDE SEQUENCE [LARGE SCALE GENOMIC DNA]</scope>
    <source>
        <strain evidence="3 4">120613-1</strain>
    </source>
</reference>
<dbReference type="Proteomes" id="UP000276215">
    <property type="component" value="Unassembled WGS sequence"/>
</dbReference>
<name>A0A3N4K0Y9_9PEZI</name>
<dbReference type="Pfam" id="PF26639">
    <property type="entry name" value="Het-6_barrel"/>
    <property type="match status" value="1"/>
</dbReference>
<dbReference type="Pfam" id="PF06985">
    <property type="entry name" value="HET"/>
    <property type="match status" value="1"/>
</dbReference>
<dbReference type="InterPro" id="IPR010730">
    <property type="entry name" value="HET"/>
</dbReference>
<accession>A0A3N4K0Y9</accession>
<evidence type="ECO:0000313" key="3">
    <source>
        <dbReference type="EMBL" id="RPB02989.1"/>
    </source>
</evidence>
<evidence type="ECO:0000256" key="1">
    <source>
        <dbReference type="SAM" id="MobiDB-lite"/>
    </source>
</evidence>